<organism evidence="6 7">
    <name type="scientific">Paramecium bursaria Chlorella virus FR483</name>
    <name type="common">PBCV-FR483</name>
    <dbReference type="NCBI Taxonomy" id="399781"/>
    <lineage>
        <taxon>Viruses</taxon>
        <taxon>Varidnaviria</taxon>
        <taxon>Bamfordvirae</taxon>
        <taxon>Nucleocytoviricota</taxon>
        <taxon>Megaviricetes</taxon>
        <taxon>Algavirales</taxon>
        <taxon>Phycodnaviridae</taxon>
        <taxon>Chlorovirus</taxon>
        <taxon>Chlorovirus conductrix</taxon>
        <taxon>Paramecium bursaria Chlorella virus A1</taxon>
    </lineage>
</organism>
<proteinExistence type="predicted"/>
<keyword evidence="1" id="KW-0547">Nucleotide-binding</keyword>
<dbReference type="InterPro" id="IPR050628">
    <property type="entry name" value="SNF2_RAD54_helicase_TF"/>
</dbReference>
<dbReference type="SUPFAM" id="SSF52540">
    <property type="entry name" value="P-loop containing nucleoside triphosphate hydrolases"/>
    <property type="match status" value="2"/>
</dbReference>
<dbReference type="InterPro" id="IPR000330">
    <property type="entry name" value="SNF2_N"/>
</dbReference>
<organismHost>
    <name type="scientific">Paramecium bursaria</name>
    <dbReference type="NCBI Taxonomy" id="74790"/>
</organismHost>
<evidence type="ECO:0000259" key="5">
    <source>
        <dbReference type="PROSITE" id="PS51194"/>
    </source>
</evidence>
<evidence type="ECO:0000256" key="1">
    <source>
        <dbReference type="ARBA" id="ARBA00022741"/>
    </source>
</evidence>
<dbReference type="EMBL" id="DQ890022">
    <property type="protein sequence ID" value="ABT15562.1"/>
    <property type="molecule type" value="Genomic_DNA"/>
</dbReference>
<dbReference type="GeneID" id="5364412"/>
<evidence type="ECO:0000256" key="3">
    <source>
        <dbReference type="ARBA" id="ARBA00022840"/>
    </source>
</evidence>
<dbReference type="Proteomes" id="UP000204095">
    <property type="component" value="Segment"/>
</dbReference>
<dbReference type="InterPro" id="IPR014001">
    <property type="entry name" value="Helicase_ATP-bd"/>
</dbReference>
<dbReference type="GO" id="GO:0016787">
    <property type="term" value="F:hydrolase activity"/>
    <property type="evidence" value="ECO:0007669"/>
    <property type="project" value="UniProtKB-KW"/>
</dbReference>
<dbReference type="GO" id="GO:0006281">
    <property type="term" value="P:DNA repair"/>
    <property type="evidence" value="ECO:0007669"/>
    <property type="project" value="TreeGrafter"/>
</dbReference>
<dbReference type="Gene3D" id="3.40.50.300">
    <property type="entry name" value="P-loop containing nucleotide triphosphate hydrolases"/>
    <property type="match status" value="1"/>
</dbReference>
<dbReference type="PROSITE" id="PS51194">
    <property type="entry name" value="HELICASE_CTER"/>
    <property type="match status" value="1"/>
</dbReference>
<dbReference type="Pfam" id="PF00271">
    <property type="entry name" value="Helicase_C"/>
    <property type="match status" value="1"/>
</dbReference>
<dbReference type="KEGG" id="vg:5364412"/>
<dbReference type="SMART" id="SM00490">
    <property type="entry name" value="HELICc"/>
    <property type="match status" value="1"/>
</dbReference>
<evidence type="ECO:0000256" key="2">
    <source>
        <dbReference type="ARBA" id="ARBA00022801"/>
    </source>
</evidence>
<feature type="domain" description="Helicase ATP-binding" evidence="4">
    <location>
        <begin position="117"/>
        <end position="277"/>
    </location>
</feature>
<keyword evidence="3" id="KW-0067">ATP-binding</keyword>
<feature type="domain" description="Helicase C-terminal" evidence="5">
    <location>
        <begin position="383"/>
        <end position="547"/>
    </location>
</feature>
<keyword evidence="2" id="KW-0378">Hydrolase</keyword>
<dbReference type="SMART" id="SM00487">
    <property type="entry name" value="DEXDc"/>
    <property type="match status" value="1"/>
</dbReference>
<sequence>MRPQSLMNFTGAGALFRTRAEATVAKARARRTLEKDIVRIVVTLLWKTISFMFLGTCQGQTICLSFCHFLSFDPGSLNLYNLPVPQNPHPKHALKMTSLDSVLYDYQKKCLRWMAKRERAKEAPGGVLCLDMGLGKTILTMAVMAENPMKTLIVVPTSLVAQWVSEFEKFTNHSPMVIDTTTSNKGLITKELLDTNPVIVMPITAFSAMSNNDDNLLLTYNFGRIVVDEAHLIRNKRTKSYRLICQMDAEVKWCLTGTPIVKDDKNFSTLLEFIGIFKTNLVYAAKEFLYRVVKEDVFDLPKLVIEDLRGDFQTDVEKNAYEDIMFQGSVTLKAYKAYGDSEGRMEMLKTLLRLRQCTANITMVPKNDSKDEFYEGTSTKLKMLEDDIKASPIQKTLIFAHFHKEMTAIKDMLLSNGHKSVSIHGNVSGDERVKAIKHFNEDPATNFFIIQIAAGGVGLNLQTASRIYINGVDWNGTSETQAIARAHRIGQTKPVIVKRLIINDSIDDAIIGLQQKKFGAAADILGDERIKKSLNAQKNSSSFKSLLESIFKSS</sequence>
<dbReference type="PROSITE" id="PS51192">
    <property type="entry name" value="HELICASE_ATP_BIND_1"/>
    <property type="match status" value="1"/>
</dbReference>
<gene>
    <name evidence="6" type="primary">N277L</name>
    <name evidence="6" type="ORF">FR483_N277L</name>
</gene>
<dbReference type="GO" id="GO:0008094">
    <property type="term" value="F:ATP-dependent activity, acting on DNA"/>
    <property type="evidence" value="ECO:0007669"/>
    <property type="project" value="TreeGrafter"/>
</dbReference>
<evidence type="ECO:0000259" key="4">
    <source>
        <dbReference type="PROSITE" id="PS51192"/>
    </source>
</evidence>
<dbReference type="PANTHER" id="PTHR45626">
    <property type="entry name" value="TRANSCRIPTION TERMINATION FACTOR 2-RELATED"/>
    <property type="match status" value="1"/>
</dbReference>
<protein>
    <submittedName>
        <fullName evidence="6">Uncharacterized protein N277L</fullName>
    </submittedName>
</protein>
<evidence type="ECO:0000313" key="7">
    <source>
        <dbReference type="Proteomes" id="UP000204095"/>
    </source>
</evidence>
<dbReference type="Pfam" id="PF00176">
    <property type="entry name" value="SNF2-rel_dom"/>
    <property type="match status" value="1"/>
</dbReference>
<dbReference type="OrthoDB" id="2514at10239"/>
<dbReference type="Gene3D" id="3.40.50.10810">
    <property type="entry name" value="Tandem AAA-ATPase domain"/>
    <property type="match status" value="1"/>
</dbReference>
<dbReference type="GO" id="GO:0005524">
    <property type="term" value="F:ATP binding"/>
    <property type="evidence" value="ECO:0007669"/>
    <property type="project" value="UniProtKB-KW"/>
</dbReference>
<dbReference type="RefSeq" id="YP_001425909.1">
    <property type="nucleotide sequence ID" value="NC_008603.1"/>
</dbReference>
<dbReference type="InterPro" id="IPR027417">
    <property type="entry name" value="P-loop_NTPase"/>
</dbReference>
<dbReference type="CDD" id="cd18793">
    <property type="entry name" value="SF2_C_SNF"/>
    <property type="match status" value="1"/>
</dbReference>
<evidence type="ECO:0000313" key="6">
    <source>
        <dbReference type="EMBL" id="ABT15562.1"/>
    </source>
</evidence>
<name>A7J6Y1_PBCVF</name>
<accession>A7J6Y1</accession>
<dbReference type="InterPro" id="IPR038718">
    <property type="entry name" value="SNF2-like_sf"/>
</dbReference>
<reference evidence="6 7" key="1">
    <citation type="journal article" date="2007" name="Virology">
        <title>Sequence and annotation of the 314-kb MT325 and the 321-kb FR483 viruses that infect Chlorella Pbi.</title>
        <authorList>
            <person name="Fitzgerald L.A."/>
            <person name="Graves M.V."/>
            <person name="Li X."/>
            <person name="Feldblyum T."/>
            <person name="Hartigan J."/>
            <person name="Van Etten J.L."/>
        </authorList>
    </citation>
    <scope>NUCLEOTIDE SEQUENCE [LARGE SCALE GENOMIC DNA]</scope>
    <source>
        <strain evidence="6 7">FR483</strain>
    </source>
</reference>
<dbReference type="InterPro" id="IPR001650">
    <property type="entry name" value="Helicase_C-like"/>
</dbReference>
<dbReference type="InterPro" id="IPR049730">
    <property type="entry name" value="SNF2/RAD54-like_C"/>
</dbReference>